<feature type="transmembrane region" description="Helical" evidence="1">
    <location>
        <begin position="88"/>
        <end position="108"/>
    </location>
</feature>
<dbReference type="EMBL" id="KV440971">
    <property type="protein sequence ID" value="OAD80868.1"/>
    <property type="molecule type" value="Genomic_DNA"/>
</dbReference>
<gene>
    <name evidence="2" type="ORF">PHYBLDRAFT_138421</name>
</gene>
<keyword evidence="1" id="KW-1133">Transmembrane helix</keyword>
<keyword evidence="1" id="KW-0472">Membrane</keyword>
<sequence length="247" mass="28419">MEEDFIFDNDNEDNVNSDHSDDEEAFISAYQEESIFFSEDTNLKSLVINSNEIEEGNTSFDFEQGETLDVDTESSVTSRICEFSINSMPIYICFVTIFIVIFHLIFLVDNDRYILIEFCNNLLSICNLAGSLCLTINSLRHITGFDKATKGMTVYVTCSKCHLIYPPGTTIKNCNFKIFPESNTCNNPLYKFTIASHSSPVMMYPYNSLKHTLQQHFSKSDFEQRINLWRNHPTMENTKLDIYDSAI</sequence>
<keyword evidence="3" id="KW-1185">Reference proteome</keyword>
<evidence type="ECO:0000313" key="3">
    <source>
        <dbReference type="Proteomes" id="UP000077315"/>
    </source>
</evidence>
<protein>
    <submittedName>
        <fullName evidence="2">Uncharacterized protein</fullName>
    </submittedName>
</protein>
<dbReference type="InParanoid" id="A0A167R551"/>
<evidence type="ECO:0000256" key="1">
    <source>
        <dbReference type="SAM" id="Phobius"/>
    </source>
</evidence>
<evidence type="ECO:0000313" key="2">
    <source>
        <dbReference type="EMBL" id="OAD80868.1"/>
    </source>
</evidence>
<reference evidence="3" key="1">
    <citation type="submission" date="2015-06" db="EMBL/GenBank/DDBJ databases">
        <title>Expansion of signal transduction pathways in fungi by whole-genome duplication.</title>
        <authorList>
            <consortium name="DOE Joint Genome Institute"/>
            <person name="Corrochano L.M."/>
            <person name="Kuo A."/>
            <person name="Marcet-Houben M."/>
            <person name="Polaino S."/>
            <person name="Salamov A."/>
            <person name="Villalobos J.M."/>
            <person name="Alvarez M.I."/>
            <person name="Avalos J."/>
            <person name="Benito E.P."/>
            <person name="Benoit I."/>
            <person name="Burger G."/>
            <person name="Camino L.P."/>
            <person name="Canovas D."/>
            <person name="Cerda-Olmedo E."/>
            <person name="Cheng J.-F."/>
            <person name="Dominguez A."/>
            <person name="Elias M."/>
            <person name="Eslava A.P."/>
            <person name="Glaser F."/>
            <person name="Grimwood J."/>
            <person name="Gutierrez G."/>
            <person name="Heitman J."/>
            <person name="Henrissat B."/>
            <person name="Iturriaga E.A."/>
            <person name="Lang B.F."/>
            <person name="Lavin J.L."/>
            <person name="Lee S."/>
            <person name="Li W."/>
            <person name="Lindquist E."/>
            <person name="Lopez-Garcia S."/>
            <person name="Luque E.M."/>
            <person name="Marcos A.T."/>
            <person name="Martin J."/>
            <person name="McCluskey K."/>
            <person name="Medina H.R."/>
            <person name="Miralles-Duran A."/>
            <person name="Miyazaki A."/>
            <person name="Munoz-Torres E."/>
            <person name="Oguiza J.A."/>
            <person name="Ohm R."/>
            <person name="Olmedo M."/>
            <person name="Orejas M."/>
            <person name="Ortiz-Castellanos L."/>
            <person name="Pisabarro A.G."/>
            <person name="Rodriguez-Romero J."/>
            <person name="Ruiz-Herrera J."/>
            <person name="Ruiz-Vazquez R."/>
            <person name="Sanz C."/>
            <person name="Schackwitz W."/>
            <person name="Schmutz J."/>
            <person name="Shahriari M."/>
            <person name="Shelest E."/>
            <person name="Silva-Franco F."/>
            <person name="Soanes D."/>
            <person name="Syed K."/>
            <person name="Tagua V.G."/>
            <person name="Talbot N.J."/>
            <person name="Thon M."/>
            <person name="De vries R.P."/>
            <person name="Wiebenga A."/>
            <person name="Yadav J.S."/>
            <person name="Braun E.L."/>
            <person name="Baker S."/>
            <person name="Garre V."/>
            <person name="Horwitz B."/>
            <person name="Torres-Martinez S."/>
            <person name="Idnurm A."/>
            <person name="Herrera-Estrella A."/>
            <person name="Gabaldon T."/>
            <person name="Grigoriev I.V."/>
        </authorList>
    </citation>
    <scope>NUCLEOTIDE SEQUENCE [LARGE SCALE GENOMIC DNA]</scope>
    <source>
        <strain evidence="3">NRRL 1555(-)</strain>
    </source>
</reference>
<accession>A0A167R551</accession>
<organism evidence="2 3">
    <name type="scientific">Phycomyces blakesleeanus (strain ATCC 8743b / DSM 1359 / FGSC 10004 / NBRC 33097 / NRRL 1555)</name>
    <dbReference type="NCBI Taxonomy" id="763407"/>
    <lineage>
        <taxon>Eukaryota</taxon>
        <taxon>Fungi</taxon>
        <taxon>Fungi incertae sedis</taxon>
        <taxon>Mucoromycota</taxon>
        <taxon>Mucoromycotina</taxon>
        <taxon>Mucoromycetes</taxon>
        <taxon>Mucorales</taxon>
        <taxon>Phycomycetaceae</taxon>
        <taxon>Phycomyces</taxon>
    </lineage>
</organism>
<dbReference type="AlphaFoldDB" id="A0A167R551"/>
<dbReference type="Proteomes" id="UP000077315">
    <property type="component" value="Unassembled WGS sequence"/>
</dbReference>
<dbReference type="VEuPathDB" id="FungiDB:PHYBLDRAFT_138421"/>
<dbReference type="RefSeq" id="XP_018298908.1">
    <property type="nucleotide sequence ID" value="XM_018429996.1"/>
</dbReference>
<keyword evidence="1" id="KW-0812">Transmembrane</keyword>
<proteinExistence type="predicted"/>
<name>A0A167R551_PHYB8</name>
<dbReference type="GeneID" id="28990902"/>